<protein>
    <submittedName>
        <fullName evidence="2">GT2 family glycosyltransferase</fullName>
    </submittedName>
</protein>
<dbReference type="OrthoDB" id="1143197at2"/>
<evidence type="ECO:0000313" key="2">
    <source>
        <dbReference type="EMBL" id="RAJ25223.1"/>
    </source>
</evidence>
<dbReference type="SUPFAM" id="SSF53448">
    <property type="entry name" value="Nucleotide-diphospho-sugar transferases"/>
    <property type="match status" value="1"/>
</dbReference>
<dbReference type="Proteomes" id="UP000248987">
    <property type="component" value="Unassembled WGS sequence"/>
</dbReference>
<comment type="caution">
    <text evidence="2">The sequence shown here is derived from an EMBL/GenBank/DDBJ whole genome shotgun (WGS) entry which is preliminary data.</text>
</comment>
<dbReference type="RefSeq" id="WP_066438591.1">
    <property type="nucleotide sequence ID" value="NZ_LZRN01000066.1"/>
</dbReference>
<dbReference type="Pfam" id="PF00535">
    <property type="entry name" value="Glycos_transf_2"/>
    <property type="match status" value="1"/>
</dbReference>
<organism evidence="2 3">
    <name type="scientific">Gelidibacter algens</name>
    <dbReference type="NCBI Taxonomy" id="49280"/>
    <lineage>
        <taxon>Bacteria</taxon>
        <taxon>Pseudomonadati</taxon>
        <taxon>Bacteroidota</taxon>
        <taxon>Flavobacteriia</taxon>
        <taxon>Flavobacteriales</taxon>
        <taxon>Flavobacteriaceae</taxon>
        <taxon>Gelidibacter</taxon>
    </lineage>
</organism>
<keyword evidence="2" id="KW-0808">Transferase</keyword>
<feature type="domain" description="Glycosyltransferase 2-like" evidence="1">
    <location>
        <begin position="7"/>
        <end position="110"/>
    </location>
</feature>
<gene>
    <name evidence="2" type="ORF">LX77_01525</name>
</gene>
<dbReference type="STRING" id="49280.A9996_18030"/>
<reference evidence="2 3" key="1">
    <citation type="submission" date="2018-06" db="EMBL/GenBank/DDBJ databases">
        <title>Genomic Encyclopedia of Archaeal and Bacterial Type Strains, Phase II (KMG-II): from individual species to whole genera.</title>
        <authorList>
            <person name="Goeker M."/>
        </authorList>
    </citation>
    <scope>NUCLEOTIDE SEQUENCE [LARGE SCALE GENOMIC DNA]</scope>
    <source>
        <strain evidence="2 3">DSM 12408</strain>
    </source>
</reference>
<proteinExistence type="predicted"/>
<evidence type="ECO:0000259" key="1">
    <source>
        <dbReference type="Pfam" id="PF00535"/>
    </source>
</evidence>
<dbReference type="EMBL" id="QLLQ01000004">
    <property type="protein sequence ID" value="RAJ25223.1"/>
    <property type="molecule type" value="Genomic_DNA"/>
</dbReference>
<keyword evidence="3" id="KW-1185">Reference proteome</keyword>
<dbReference type="AlphaFoldDB" id="A0A1A7QQ78"/>
<name>A0A1A7QQ78_9FLAO</name>
<dbReference type="InterPro" id="IPR029044">
    <property type="entry name" value="Nucleotide-diphossugar_trans"/>
</dbReference>
<dbReference type="InterPro" id="IPR001173">
    <property type="entry name" value="Glyco_trans_2-like"/>
</dbReference>
<dbReference type="GO" id="GO:0016740">
    <property type="term" value="F:transferase activity"/>
    <property type="evidence" value="ECO:0007669"/>
    <property type="project" value="UniProtKB-KW"/>
</dbReference>
<dbReference type="Gene3D" id="3.90.550.10">
    <property type="entry name" value="Spore Coat Polysaccharide Biosynthesis Protein SpsA, Chain A"/>
    <property type="match status" value="1"/>
</dbReference>
<sequence>MSYNQFTILITTKNRIDDLKYTLHQLQDIFRDGVHFIICDDASNDGTSEFLKNSYPEITLISNSVSKGYLFNRNIMLNSVRTSYAISLDDDAHFVSKEALNTLFSYFKLNSTCGLIALRIFWGLQLPEHLKTTEKPRQVNGFVGCGHVWRMEAWNSFSDYPEWFEFYGEEQFAAFQMFKRHWEIHYVPETLIQHRVDMKERKNHKDYITRQHCSLRSGWYLMFLCYPLQIIPKRFVGSLWSQLKRKVFKGNLQALWVIFLALFDVIRHSPKFFTSKFRLSRHEFTLFNSLEESKIYWTPKHEK</sequence>
<accession>A0A1A7QQ78</accession>
<evidence type="ECO:0000313" key="3">
    <source>
        <dbReference type="Proteomes" id="UP000248987"/>
    </source>
</evidence>